<dbReference type="InterPro" id="IPR010610">
    <property type="entry name" value="EryCIII-like_C"/>
</dbReference>
<dbReference type="Pfam" id="PF06722">
    <property type="entry name" value="EryCIII-like_C"/>
    <property type="match status" value="1"/>
</dbReference>
<dbReference type="Gene3D" id="3.40.50.2000">
    <property type="entry name" value="Glycogen Phosphorylase B"/>
    <property type="match status" value="2"/>
</dbReference>
<dbReference type="InterPro" id="IPR050426">
    <property type="entry name" value="Glycosyltransferase_28"/>
</dbReference>
<evidence type="ECO:0000256" key="2">
    <source>
        <dbReference type="ARBA" id="ARBA00022676"/>
    </source>
</evidence>
<evidence type="ECO:0000259" key="6">
    <source>
        <dbReference type="Pfam" id="PF21036"/>
    </source>
</evidence>
<name>A0ABT6LS76_9ACTN</name>
<protein>
    <submittedName>
        <fullName evidence="7">UDP:flavonoid glycosyltransferase YjiC (YdhE family)</fullName>
    </submittedName>
</protein>
<dbReference type="PANTHER" id="PTHR48050">
    <property type="entry name" value="STEROL 3-BETA-GLUCOSYLTRANSFERASE"/>
    <property type="match status" value="1"/>
</dbReference>
<evidence type="ECO:0000259" key="5">
    <source>
        <dbReference type="Pfam" id="PF06722"/>
    </source>
</evidence>
<feature type="domain" description="Erythromycin biosynthesis protein CIII-like N-terminal" evidence="6">
    <location>
        <begin position="24"/>
        <end position="146"/>
    </location>
</feature>
<dbReference type="InterPro" id="IPR035595">
    <property type="entry name" value="UDP_glycos_trans_CS"/>
</dbReference>
<gene>
    <name evidence="7" type="ORF">M2283_005536</name>
</gene>
<keyword evidence="8" id="KW-1185">Reference proteome</keyword>
<dbReference type="EMBL" id="JARXVH010000008">
    <property type="protein sequence ID" value="MDH6218204.1"/>
    <property type="molecule type" value="Genomic_DNA"/>
</dbReference>
<dbReference type="PANTHER" id="PTHR48050:SF13">
    <property type="entry name" value="STEROL 3-BETA-GLUCOSYLTRANSFERASE UGT80A2"/>
    <property type="match status" value="1"/>
</dbReference>
<feature type="compositionally biased region" description="Basic and acidic residues" evidence="4">
    <location>
        <begin position="77"/>
        <end position="88"/>
    </location>
</feature>
<dbReference type="CDD" id="cd03784">
    <property type="entry name" value="GT1_Gtf-like"/>
    <property type="match status" value="1"/>
</dbReference>
<reference evidence="7 8" key="1">
    <citation type="submission" date="2023-04" db="EMBL/GenBank/DDBJ databases">
        <title>Forest soil microbial communities from Buena Vista Peninsula, Colon Province, Panama.</title>
        <authorList>
            <person name="Bouskill N."/>
        </authorList>
    </citation>
    <scope>NUCLEOTIDE SEQUENCE [LARGE SCALE GENOMIC DNA]</scope>
    <source>
        <strain evidence="7 8">GGS1</strain>
    </source>
</reference>
<evidence type="ECO:0000256" key="3">
    <source>
        <dbReference type="ARBA" id="ARBA00022679"/>
    </source>
</evidence>
<proteinExistence type="inferred from homology"/>
<dbReference type="Proteomes" id="UP001160499">
    <property type="component" value="Unassembled WGS sequence"/>
</dbReference>
<dbReference type="PROSITE" id="PS00375">
    <property type="entry name" value="UDPGT"/>
    <property type="match status" value="1"/>
</dbReference>
<dbReference type="SUPFAM" id="SSF53756">
    <property type="entry name" value="UDP-Glycosyltransferase/glycogen phosphorylase"/>
    <property type="match status" value="1"/>
</dbReference>
<feature type="region of interest" description="Disordered" evidence="4">
    <location>
        <begin position="68"/>
        <end position="95"/>
    </location>
</feature>
<evidence type="ECO:0000256" key="4">
    <source>
        <dbReference type="SAM" id="MobiDB-lite"/>
    </source>
</evidence>
<feature type="domain" description="Erythromycin biosynthesis protein CIII-like C-terminal" evidence="5">
    <location>
        <begin position="274"/>
        <end position="390"/>
    </location>
</feature>
<dbReference type="InterPro" id="IPR048284">
    <property type="entry name" value="EryCIII-like_N"/>
</dbReference>
<evidence type="ECO:0000256" key="1">
    <source>
        <dbReference type="ARBA" id="ARBA00006962"/>
    </source>
</evidence>
<keyword evidence="2" id="KW-0328">Glycosyltransferase</keyword>
<evidence type="ECO:0000313" key="8">
    <source>
        <dbReference type="Proteomes" id="UP001160499"/>
    </source>
</evidence>
<sequence length="393" mass="42026">MRVILTCLPYYSHMMPVVVPVAMALQRAGHAVAVATAPAMADALVRAGVEHLPLPHVQTLEELLADPEFAGSPGMPDAREESPEEQARARAQPGRLTQARAGALAGIFAREVITASQAWRPDLIVRECNEFGGYLAAERLGLPRAVLDISPFSALNLPFVHDLVNGQRVALGLDPVDDVWHPIRGPLAGIIPREWYPESLPISPARSYRPDAVTAALDRALADLPDDRPLVLAGLGTVAPVVVPESRQLLTAMVTALGELPCTAIIAAESDWQGPRPANVRLVPFVPLSLLLGTAELFLSHGGFGSVQLAMIAGTPMVNLPMFGDQPANSHRVEELGLGIHVDPADASPRVLAEACGRVLADRTFRYRAADMSRRILADPGYDVLVDDLATLC</sequence>
<organism evidence="7 8">
    <name type="scientific">Streptomyces pseudovenezuelae</name>
    <dbReference type="NCBI Taxonomy" id="67350"/>
    <lineage>
        <taxon>Bacteria</taxon>
        <taxon>Bacillati</taxon>
        <taxon>Actinomycetota</taxon>
        <taxon>Actinomycetes</taxon>
        <taxon>Kitasatosporales</taxon>
        <taxon>Streptomycetaceae</taxon>
        <taxon>Streptomyces</taxon>
        <taxon>Streptomyces aurantiacus group</taxon>
    </lineage>
</organism>
<evidence type="ECO:0000313" key="7">
    <source>
        <dbReference type="EMBL" id="MDH6218204.1"/>
    </source>
</evidence>
<comment type="similarity">
    <text evidence="1">Belongs to the glycosyltransferase 28 family.</text>
</comment>
<dbReference type="RefSeq" id="WP_280879073.1">
    <property type="nucleotide sequence ID" value="NZ_JARXVH010000008.1"/>
</dbReference>
<keyword evidence="3" id="KW-0808">Transferase</keyword>
<accession>A0ABT6LS76</accession>
<dbReference type="InterPro" id="IPR002213">
    <property type="entry name" value="UDP_glucos_trans"/>
</dbReference>
<comment type="caution">
    <text evidence="7">The sequence shown here is derived from an EMBL/GenBank/DDBJ whole genome shotgun (WGS) entry which is preliminary data.</text>
</comment>
<dbReference type="Pfam" id="PF21036">
    <property type="entry name" value="EryCIII-like_N"/>
    <property type="match status" value="1"/>
</dbReference>